<keyword evidence="3" id="KW-1185">Reference proteome</keyword>
<reference evidence="2" key="1">
    <citation type="submission" date="2023-04" db="EMBL/GenBank/DDBJ databases">
        <title>Phytophthora lilii NBRC 32176.</title>
        <authorList>
            <person name="Ichikawa N."/>
            <person name="Sato H."/>
            <person name="Tonouchi N."/>
        </authorList>
    </citation>
    <scope>NUCLEOTIDE SEQUENCE</scope>
    <source>
        <strain evidence="2">NBRC 32176</strain>
    </source>
</reference>
<evidence type="ECO:0000256" key="1">
    <source>
        <dbReference type="SAM" id="MobiDB-lite"/>
    </source>
</evidence>
<sequence>MDVLVAEDDALVSLEEALAFIDGYDIHDQSLTETLAPVHSPPLDVYHQITPSELLTPKAVKPATTSNPKRAKPRRKSSESSSSQDENRPRSDEPEALRVHPLDCSNERELKFRHSENRRRNLKCNAEASILCGETSTASMSEKGSQKEFEELEAVVQRIFSESRSTFTTTAQAPAISCDVRIKHDAKRGKIVVEEASDILWKELTTYHDYPDKVLQYMQKFDELEHTVFVVAERMVLPTTKGCLFRDEGWMNVTQSESEPGVSVVELLVQFYMERDDRIDVSPENLSYAQNVVMGSLSNTFLRCFQAQQNALMEKAGPITAKALQKSSVIV</sequence>
<gene>
    <name evidence="2" type="ORF">Plil01_000595000</name>
</gene>
<feature type="region of interest" description="Disordered" evidence="1">
    <location>
        <begin position="54"/>
        <end position="102"/>
    </location>
</feature>
<evidence type="ECO:0000313" key="2">
    <source>
        <dbReference type="EMBL" id="GMF16615.1"/>
    </source>
</evidence>
<dbReference type="EMBL" id="BSXW01000256">
    <property type="protein sequence ID" value="GMF16615.1"/>
    <property type="molecule type" value="Genomic_DNA"/>
</dbReference>
<evidence type="ECO:0000313" key="3">
    <source>
        <dbReference type="Proteomes" id="UP001165083"/>
    </source>
</evidence>
<dbReference type="AlphaFoldDB" id="A0A9W6TPC9"/>
<dbReference type="Proteomes" id="UP001165083">
    <property type="component" value="Unassembled WGS sequence"/>
</dbReference>
<comment type="caution">
    <text evidence="2">The sequence shown here is derived from an EMBL/GenBank/DDBJ whole genome shotgun (WGS) entry which is preliminary data.</text>
</comment>
<name>A0A9W6TPC9_9STRA</name>
<feature type="compositionally biased region" description="Basic and acidic residues" evidence="1">
    <location>
        <begin position="85"/>
        <end position="102"/>
    </location>
</feature>
<dbReference type="OrthoDB" id="125569at2759"/>
<organism evidence="2 3">
    <name type="scientific">Phytophthora lilii</name>
    <dbReference type="NCBI Taxonomy" id="2077276"/>
    <lineage>
        <taxon>Eukaryota</taxon>
        <taxon>Sar</taxon>
        <taxon>Stramenopiles</taxon>
        <taxon>Oomycota</taxon>
        <taxon>Peronosporomycetes</taxon>
        <taxon>Peronosporales</taxon>
        <taxon>Peronosporaceae</taxon>
        <taxon>Phytophthora</taxon>
    </lineage>
</organism>
<accession>A0A9W6TPC9</accession>
<proteinExistence type="predicted"/>
<protein>
    <submittedName>
        <fullName evidence="2">Unnamed protein product</fullName>
    </submittedName>
</protein>